<dbReference type="GeneID" id="4355543"/>
<sequence length="710" mass="82627">MQSINKVTTRDYPYRFFGDLWLESPEDHLSKDELSRLMVLKPLIGDLENRTQGSLHDIHDTFSHFAIRETEAWERLGAERSPRLLVQPSGNVDAVVACHLHNPTFYVKDPYRQETEAKSNPTIQQINQAGFSSQNCFIFDHICRCDRTEDVLLFYTDEMLEIHEDFMLSLRRQMGAKVEICWGRHVRERMKKLVNLVPFKLWGRFQDVELYLELEDQRLIRFVIFVAHPQFFFYHGFFTEKGVRFRATTARKQDLYLNVASKLGGIAITQGFYETIHRPALYGQFTREHREIVNRLEADADTQLKKAFPQKYYQLESAMEIHGKETCDGALTQKSLSQLIRGDTIQEELRRSHRICNMTRTFLEVAGQVLVGSTDIRNTTQLQLLSEHPSDWDNISEWHEIPDSLVKWIQQQAGLQIDQKPISSKGELLTAFHLLSPANYGQRNESLMRAIVKVGIWYIARAQKKRHESVTDLIIPGASPYDIVRRKCSKCGERVLDDAFASYAKEDPKKYVIWYRLHGCGRPSCSSAIEGTYFANLIPLDPNQGYKVATRRSLQCARSANWDEYLLRLSEDERRATQKEVQTRCGNCGTEKYLDRKPRWTAETPSRYVIPVRGCRVCKKRFCSFVPADTKIATISKASLSKKWRDLKQAGIDPIDYPRRPEILWSHKSHLTKRKELERERDLILASEESKLLSQEPKKRNFNSKRRLKP</sequence>
<protein>
    <submittedName>
        <fullName evidence="1">Uncharacterized protein</fullName>
    </submittedName>
</protein>
<dbReference type="RefSeq" id="XP_001210869.1">
    <property type="nucleotide sequence ID" value="XM_001210869.1"/>
</dbReference>
<dbReference type="OrthoDB" id="4414894at2759"/>
<dbReference type="Proteomes" id="UP000007963">
    <property type="component" value="Unassembled WGS sequence"/>
</dbReference>
<reference evidence="2" key="1">
    <citation type="submission" date="2005-09" db="EMBL/GenBank/DDBJ databases">
        <title>Annotation of the Aspergillus terreus NIH2624 genome.</title>
        <authorList>
            <person name="Birren B.W."/>
            <person name="Lander E.S."/>
            <person name="Galagan J.E."/>
            <person name="Nusbaum C."/>
            <person name="Devon K."/>
            <person name="Henn M."/>
            <person name="Ma L.-J."/>
            <person name="Jaffe D.B."/>
            <person name="Butler J."/>
            <person name="Alvarez P."/>
            <person name="Gnerre S."/>
            <person name="Grabherr M."/>
            <person name="Kleber M."/>
            <person name="Mauceli E.W."/>
            <person name="Brockman W."/>
            <person name="Rounsley S."/>
            <person name="Young S.K."/>
            <person name="LaButti K."/>
            <person name="Pushparaj V."/>
            <person name="DeCaprio D."/>
            <person name="Crawford M."/>
            <person name="Koehrsen M."/>
            <person name="Engels R."/>
            <person name="Montgomery P."/>
            <person name="Pearson M."/>
            <person name="Howarth C."/>
            <person name="Larson L."/>
            <person name="Luoma S."/>
            <person name="White J."/>
            <person name="Alvarado L."/>
            <person name="Kodira C.D."/>
            <person name="Zeng Q."/>
            <person name="Oleary S."/>
            <person name="Yandava C."/>
            <person name="Denning D.W."/>
            <person name="Nierman W.C."/>
            <person name="Milne T."/>
            <person name="Madden K."/>
        </authorList>
    </citation>
    <scope>NUCLEOTIDE SEQUENCE [LARGE SCALE GENOMIC DNA]</scope>
    <source>
        <strain evidence="2">NIH 2624 / FGSC A1156</strain>
    </source>
</reference>
<dbReference type="STRING" id="341663.Q0CZV1"/>
<name>Q0CZV1_ASPTN</name>
<organism evidence="1 2">
    <name type="scientific">Aspergillus terreus (strain NIH 2624 / FGSC A1156)</name>
    <dbReference type="NCBI Taxonomy" id="341663"/>
    <lineage>
        <taxon>Eukaryota</taxon>
        <taxon>Fungi</taxon>
        <taxon>Dikarya</taxon>
        <taxon>Ascomycota</taxon>
        <taxon>Pezizomycotina</taxon>
        <taxon>Eurotiomycetes</taxon>
        <taxon>Eurotiomycetidae</taxon>
        <taxon>Eurotiales</taxon>
        <taxon>Aspergillaceae</taxon>
        <taxon>Aspergillus</taxon>
        <taxon>Aspergillus subgen. Circumdati</taxon>
    </lineage>
</organism>
<gene>
    <name evidence="1" type="ORF">ATEG_00783</name>
</gene>
<evidence type="ECO:0000313" key="2">
    <source>
        <dbReference type="Proteomes" id="UP000007963"/>
    </source>
</evidence>
<dbReference type="OMA" id="VEICWGR"/>
<dbReference type="EMBL" id="CH476594">
    <property type="protein sequence ID" value="EAU39429.1"/>
    <property type="molecule type" value="Genomic_DNA"/>
</dbReference>
<accession>Q0CZV1</accession>
<dbReference type="eggNOG" id="ENOG502R0UH">
    <property type="taxonomic scope" value="Eukaryota"/>
</dbReference>
<dbReference type="VEuPathDB" id="FungiDB:ATEG_00783"/>
<dbReference type="AlphaFoldDB" id="Q0CZV1"/>
<evidence type="ECO:0000313" key="1">
    <source>
        <dbReference type="EMBL" id="EAU39429.1"/>
    </source>
</evidence>
<dbReference type="HOGENOM" id="CLU_377716_0_0_1"/>
<proteinExistence type="predicted"/>